<sequence>MKRLPDLEAWAIFAQVANSGSFAGAAEALGISQPTVSKAIARLERRLGTPLLHRTSRRLALTAAGTQAWERALRILEEGRAAEAEASAQASLACGRIRMTAPMSFGLKYLAPLVPAFLERYPEIELDLSLDDQVVDVVAGGFDVALRIAELPDSSLRSRRLCAVRRPLVATPEYLDRHGRPRHPQDLAQHRCLLYSNLPTPEAWKFHHPTQGDCSVPVRGRLSSNNADVISPVLLAGQGLALQPEFIVWEALKSGALEEVLADWHIANIHINLVTPPGPLRPARVTALLDFLGEHLARAPWALDGD</sequence>
<dbReference type="PANTHER" id="PTHR30537">
    <property type="entry name" value="HTH-TYPE TRANSCRIPTIONAL REGULATOR"/>
    <property type="match status" value="1"/>
</dbReference>
<dbReference type="Pfam" id="PF03466">
    <property type="entry name" value="LysR_substrate"/>
    <property type="match status" value="1"/>
</dbReference>
<dbReference type="FunFam" id="1.10.10.10:FF:000001">
    <property type="entry name" value="LysR family transcriptional regulator"/>
    <property type="match status" value="1"/>
</dbReference>
<dbReference type="SUPFAM" id="SSF46785">
    <property type="entry name" value="Winged helix' DNA-binding domain"/>
    <property type="match status" value="1"/>
</dbReference>
<feature type="domain" description="HTH lysR-type" evidence="5">
    <location>
        <begin position="5"/>
        <end position="62"/>
    </location>
</feature>
<keyword evidence="4" id="KW-0804">Transcription</keyword>
<name>A0A239NA77_9PSED</name>
<keyword evidence="3" id="KW-0238">DNA-binding</keyword>
<dbReference type="PANTHER" id="PTHR30537:SF5">
    <property type="entry name" value="HTH-TYPE TRANSCRIPTIONAL ACTIVATOR TTDR-RELATED"/>
    <property type="match status" value="1"/>
</dbReference>
<evidence type="ECO:0000256" key="1">
    <source>
        <dbReference type="ARBA" id="ARBA00009437"/>
    </source>
</evidence>
<dbReference type="Proteomes" id="UP000199693">
    <property type="component" value="Unassembled WGS sequence"/>
</dbReference>
<dbReference type="InterPro" id="IPR000847">
    <property type="entry name" value="LysR_HTH_N"/>
</dbReference>
<dbReference type="InterPro" id="IPR005119">
    <property type="entry name" value="LysR_subst-bd"/>
</dbReference>
<dbReference type="InterPro" id="IPR058163">
    <property type="entry name" value="LysR-type_TF_proteobact-type"/>
</dbReference>
<dbReference type="InterPro" id="IPR036390">
    <property type="entry name" value="WH_DNA-bd_sf"/>
</dbReference>
<dbReference type="EMBL" id="FZPC01000040">
    <property type="protein sequence ID" value="SNT51670.1"/>
    <property type="molecule type" value="Genomic_DNA"/>
</dbReference>
<dbReference type="CDD" id="cd08422">
    <property type="entry name" value="PBP2_CrgA_like"/>
    <property type="match status" value="1"/>
</dbReference>
<evidence type="ECO:0000256" key="2">
    <source>
        <dbReference type="ARBA" id="ARBA00023015"/>
    </source>
</evidence>
<proteinExistence type="inferred from homology"/>
<organism evidence="6 9">
    <name type="scientific">Pseudomonas delhiensis</name>
    <dbReference type="NCBI Taxonomy" id="366289"/>
    <lineage>
        <taxon>Bacteria</taxon>
        <taxon>Pseudomonadati</taxon>
        <taxon>Pseudomonadota</taxon>
        <taxon>Gammaproteobacteria</taxon>
        <taxon>Pseudomonadales</taxon>
        <taxon>Pseudomonadaceae</taxon>
        <taxon>Pseudomonas</taxon>
    </lineage>
</organism>
<accession>A0A239NA77</accession>
<dbReference type="InterPro" id="IPR036388">
    <property type="entry name" value="WH-like_DNA-bd_sf"/>
</dbReference>
<dbReference type="Proteomes" id="UP000198309">
    <property type="component" value="Unassembled WGS sequence"/>
</dbReference>
<dbReference type="GO" id="GO:0003700">
    <property type="term" value="F:DNA-binding transcription factor activity"/>
    <property type="evidence" value="ECO:0007669"/>
    <property type="project" value="InterPro"/>
</dbReference>
<dbReference type="Gene3D" id="1.10.10.10">
    <property type="entry name" value="Winged helix-like DNA-binding domain superfamily/Winged helix DNA-binding domain"/>
    <property type="match status" value="1"/>
</dbReference>
<comment type="similarity">
    <text evidence="1">Belongs to the LysR transcriptional regulatory family.</text>
</comment>
<evidence type="ECO:0000313" key="8">
    <source>
        <dbReference type="Proteomes" id="UP000198309"/>
    </source>
</evidence>
<keyword evidence="2" id="KW-0805">Transcription regulation</keyword>
<dbReference type="PRINTS" id="PR00039">
    <property type="entry name" value="HTHLYSR"/>
</dbReference>
<protein>
    <submittedName>
        <fullName evidence="6">Transcriptional regulator, LysR family</fullName>
    </submittedName>
</protein>
<dbReference type="FunFam" id="3.40.190.290:FF:000001">
    <property type="entry name" value="Transcriptional regulator, LysR family"/>
    <property type="match status" value="1"/>
</dbReference>
<dbReference type="GO" id="GO:0006351">
    <property type="term" value="P:DNA-templated transcription"/>
    <property type="evidence" value="ECO:0007669"/>
    <property type="project" value="TreeGrafter"/>
</dbReference>
<evidence type="ECO:0000256" key="4">
    <source>
        <dbReference type="ARBA" id="ARBA00023163"/>
    </source>
</evidence>
<evidence type="ECO:0000256" key="3">
    <source>
        <dbReference type="ARBA" id="ARBA00023125"/>
    </source>
</evidence>
<dbReference type="AlphaFoldDB" id="A0A239NA77"/>
<dbReference type="Gene3D" id="3.40.190.290">
    <property type="match status" value="1"/>
</dbReference>
<dbReference type="RefSeq" id="WP_089394436.1">
    <property type="nucleotide sequence ID" value="NZ_FNEC01000031.1"/>
</dbReference>
<evidence type="ECO:0000259" key="5">
    <source>
        <dbReference type="PROSITE" id="PS50931"/>
    </source>
</evidence>
<reference evidence="6 9" key="1">
    <citation type="submission" date="2016-10" db="EMBL/GenBank/DDBJ databases">
        <authorList>
            <person name="de Groot N.N."/>
        </authorList>
    </citation>
    <scope>NUCLEOTIDE SEQUENCE [LARGE SCALE GENOMIC DNA]</scope>
    <source>
        <strain evidence="6 9">CCM 7361</strain>
    </source>
</reference>
<gene>
    <name evidence="6" type="ORF">SAMN05216189_103148</name>
    <name evidence="7" type="ORF">SAMN06295949_14019</name>
</gene>
<dbReference type="SUPFAM" id="SSF53850">
    <property type="entry name" value="Periplasmic binding protein-like II"/>
    <property type="match status" value="1"/>
</dbReference>
<keyword evidence="8" id="KW-1185">Reference proteome</keyword>
<evidence type="ECO:0000313" key="7">
    <source>
        <dbReference type="EMBL" id="SNT51670.1"/>
    </source>
</evidence>
<dbReference type="Pfam" id="PF00126">
    <property type="entry name" value="HTH_1"/>
    <property type="match status" value="1"/>
</dbReference>
<evidence type="ECO:0000313" key="9">
    <source>
        <dbReference type="Proteomes" id="UP000199693"/>
    </source>
</evidence>
<evidence type="ECO:0000313" key="6">
    <source>
        <dbReference type="EMBL" id="SDK19920.1"/>
    </source>
</evidence>
<dbReference type="EMBL" id="FNEC01000031">
    <property type="protein sequence ID" value="SDK19920.1"/>
    <property type="molecule type" value="Genomic_DNA"/>
</dbReference>
<reference evidence="7 8" key="2">
    <citation type="submission" date="2017-06" db="EMBL/GenBank/DDBJ databases">
        <authorList>
            <person name="Varghese N."/>
            <person name="Submissions S."/>
        </authorList>
    </citation>
    <scope>NUCLEOTIDE SEQUENCE [LARGE SCALE GENOMIC DNA]</scope>
    <source>
        <strain evidence="7 8">RLD-1</strain>
    </source>
</reference>
<dbReference type="GO" id="GO:0043565">
    <property type="term" value="F:sequence-specific DNA binding"/>
    <property type="evidence" value="ECO:0007669"/>
    <property type="project" value="TreeGrafter"/>
</dbReference>
<dbReference type="PROSITE" id="PS50931">
    <property type="entry name" value="HTH_LYSR"/>
    <property type="match status" value="1"/>
</dbReference>